<comment type="caution">
    <text evidence="1">The sequence shown here is derived from an EMBL/GenBank/DDBJ whole genome shotgun (WGS) entry which is preliminary data.</text>
</comment>
<dbReference type="AlphaFoldDB" id="A0A0F8YZ91"/>
<reference evidence="1" key="1">
    <citation type="journal article" date="2015" name="Nature">
        <title>Complex archaea that bridge the gap between prokaryotes and eukaryotes.</title>
        <authorList>
            <person name="Spang A."/>
            <person name="Saw J.H."/>
            <person name="Jorgensen S.L."/>
            <person name="Zaremba-Niedzwiedzka K."/>
            <person name="Martijn J."/>
            <person name="Lind A.E."/>
            <person name="van Eijk R."/>
            <person name="Schleper C."/>
            <person name="Guy L."/>
            <person name="Ettema T.J."/>
        </authorList>
    </citation>
    <scope>NUCLEOTIDE SEQUENCE</scope>
</reference>
<accession>A0A0F8YZ91</accession>
<feature type="non-terminal residue" evidence="1">
    <location>
        <position position="1"/>
    </location>
</feature>
<proteinExistence type="predicted"/>
<dbReference type="InterPro" id="IPR032427">
    <property type="entry name" value="P22_portal"/>
</dbReference>
<gene>
    <name evidence="1" type="ORF">LCGC14_3035030</name>
</gene>
<name>A0A0F8YZ91_9ZZZZ</name>
<organism evidence="1">
    <name type="scientific">marine sediment metagenome</name>
    <dbReference type="NCBI Taxonomy" id="412755"/>
    <lineage>
        <taxon>unclassified sequences</taxon>
        <taxon>metagenomes</taxon>
        <taxon>ecological metagenomes</taxon>
    </lineage>
</organism>
<dbReference type="EMBL" id="LAZR01063510">
    <property type="protein sequence ID" value="KKK59374.1"/>
    <property type="molecule type" value="Genomic_DNA"/>
</dbReference>
<evidence type="ECO:0000313" key="1">
    <source>
        <dbReference type="EMBL" id="KKK59374.1"/>
    </source>
</evidence>
<feature type="non-terminal residue" evidence="1">
    <location>
        <position position="357"/>
    </location>
</feature>
<protein>
    <submittedName>
        <fullName evidence="1">Uncharacterized protein</fullName>
    </submittedName>
</protein>
<sequence length="357" mass="40311">IDQGISMLTANNPSFQATAREDSDVDTANLYSDIMSWIWYISDGNVELKQVIDDMYVRGMGAMIVYADPNADSGGGEVMVRAVNPLDIYLPPSCQNRFSRDAESIIIRTVENRANLILRYPDKQAEIDAAPDYHSDERPSTDRYAIEDQVVDRALGGFDNHDKEVLDRYTKIKVKRHRILDSTNGYERMLDEEDYQQFLKQPAIILNNLLGQEEIITRPDEVAKYLQYSAEGNGVFHLAEDNGQQREVPGPEGQNAIPGSTVVISITDMAFLIAQEVILDVIVQVDRIKKVESVGNSVLFKGNLPISEYPIVTFMNRYNRNPYPLSDVRFVKGLQEYINKIRSLVIAHATNTTNQTI</sequence>
<dbReference type="Pfam" id="PF16510">
    <property type="entry name" value="P22_portal"/>
    <property type="match status" value="1"/>
</dbReference>